<keyword evidence="6" id="KW-0472">Membrane</keyword>
<dbReference type="GO" id="GO:0042058">
    <property type="term" value="P:regulation of epidermal growth factor receptor signaling pathway"/>
    <property type="evidence" value="ECO:0007669"/>
    <property type="project" value="TreeGrafter"/>
</dbReference>
<dbReference type="PROSITE" id="PS51498">
    <property type="entry name" value="MABP"/>
    <property type="match status" value="1"/>
</dbReference>
<gene>
    <name evidence="10" type="ORF">KP79_PYT03943</name>
</gene>
<evidence type="ECO:0000256" key="5">
    <source>
        <dbReference type="ARBA" id="ARBA00022927"/>
    </source>
</evidence>
<dbReference type="STRING" id="6573.A0A210PST2"/>
<evidence type="ECO:0000313" key="10">
    <source>
        <dbReference type="EMBL" id="OWF39557.1"/>
    </source>
</evidence>
<accession>A0A210PST2</accession>
<keyword evidence="4" id="KW-0967">Endosome</keyword>
<evidence type="ECO:0000256" key="3">
    <source>
        <dbReference type="ARBA" id="ARBA00022448"/>
    </source>
</evidence>
<dbReference type="GO" id="GO:0000813">
    <property type="term" value="C:ESCRT I complex"/>
    <property type="evidence" value="ECO:0007669"/>
    <property type="project" value="InterPro"/>
</dbReference>
<dbReference type="GO" id="GO:0046755">
    <property type="term" value="P:viral budding"/>
    <property type="evidence" value="ECO:0007669"/>
    <property type="project" value="TreeGrafter"/>
</dbReference>
<reference evidence="10 11" key="1">
    <citation type="journal article" date="2017" name="Nat. Ecol. Evol.">
        <title>Scallop genome provides insights into evolution of bilaterian karyotype and development.</title>
        <authorList>
            <person name="Wang S."/>
            <person name="Zhang J."/>
            <person name="Jiao W."/>
            <person name="Li J."/>
            <person name="Xun X."/>
            <person name="Sun Y."/>
            <person name="Guo X."/>
            <person name="Huan P."/>
            <person name="Dong B."/>
            <person name="Zhang L."/>
            <person name="Hu X."/>
            <person name="Sun X."/>
            <person name="Wang J."/>
            <person name="Zhao C."/>
            <person name="Wang Y."/>
            <person name="Wang D."/>
            <person name="Huang X."/>
            <person name="Wang R."/>
            <person name="Lv J."/>
            <person name="Li Y."/>
            <person name="Zhang Z."/>
            <person name="Liu B."/>
            <person name="Lu W."/>
            <person name="Hui Y."/>
            <person name="Liang J."/>
            <person name="Zhou Z."/>
            <person name="Hou R."/>
            <person name="Li X."/>
            <person name="Liu Y."/>
            <person name="Li H."/>
            <person name="Ning X."/>
            <person name="Lin Y."/>
            <person name="Zhao L."/>
            <person name="Xing Q."/>
            <person name="Dou J."/>
            <person name="Li Y."/>
            <person name="Mao J."/>
            <person name="Guo H."/>
            <person name="Dou H."/>
            <person name="Li T."/>
            <person name="Mu C."/>
            <person name="Jiang W."/>
            <person name="Fu Q."/>
            <person name="Fu X."/>
            <person name="Miao Y."/>
            <person name="Liu J."/>
            <person name="Yu Q."/>
            <person name="Li R."/>
            <person name="Liao H."/>
            <person name="Li X."/>
            <person name="Kong Y."/>
            <person name="Jiang Z."/>
            <person name="Chourrout D."/>
            <person name="Li R."/>
            <person name="Bao Z."/>
        </authorList>
    </citation>
    <scope>NUCLEOTIDE SEQUENCE [LARGE SCALE GENOMIC DNA]</scope>
    <source>
        <strain evidence="10 11">PY_sf001</strain>
    </source>
</reference>
<dbReference type="GO" id="GO:0015031">
    <property type="term" value="P:protein transport"/>
    <property type="evidence" value="ECO:0007669"/>
    <property type="project" value="UniProtKB-KW"/>
</dbReference>
<dbReference type="GO" id="GO:0031902">
    <property type="term" value="C:late endosome membrane"/>
    <property type="evidence" value="ECO:0007669"/>
    <property type="project" value="UniProtKB-SubCell"/>
</dbReference>
<evidence type="ECO:0000259" key="8">
    <source>
        <dbReference type="PROSITE" id="PS51497"/>
    </source>
</evidence>
<dbReference type="InterPro" id="IPR018798">
    <property type="entry name" value="MVB12A/B"/>
</dbReference>
<evidence type="ECO:0000259" key="9">
    <source>
        <dbReference type="PROSITE" id="PS51498"/>
    </source>
</evidence>
<protein>
    <submittedName>
        <fullName evidence="10">Multivesicular body subunit 12B</fullName>
    </submittedName>
</protein>
<proteinExistence type="inferred from homology"/>
<organism evidence="10 11">
    <name type="scientific">Mizuhopecten yessoensis</name>
    <name type="common">Japanese scallop</name>
    <name type="synonym">Patinopecten yessoensis</name>
    <dbReference type="NCBI Taxonomy" id="6573"/>
    <lineage>
        <taxon>Eukaryota</taxon>
        <taxon>Metazoa</taxon>
        <taxon>Spiralia</taxon>
        <taxon>Lophotrochozoa</taxon>
        <taxon>Mollusca</taxon>
        <taxon>Bivalvia</taxon>
        <taxon>Autobranchia</taxon>
        <taxon>Pteriomorphia</taxon>
        <taxon>Pectinida</taxon>
        <taxon>Pectinoidea</taxon>
        <taxon>Pectinidae</taxon>
        <taxon>Mizuhopecten</taxon>
    </lineage>
</organism>
<dbReference type="Proteomes" id="UP000242188">
    <property type="component" value="Unassembled WGS sequence"/>
</dbReference>
<dbReference type="PANTHER" id="PTHR31547:SF1">
    <property type="entry name" value="MULTIVESICULAR BODY SUBUNIT 12B"/>
    <property type="match status" value="1"/>
</dbReference>
<feature type="domain" description="UMA" evidence="8">
    <location>
        <begin position="234"/>
        <end position="282"/>
    </location>
</feature>
<dbReference type="Gene3D" id="2.100.10.50">
    <property type="match status" value="1"/>
</dbReference>
<feature type="domain" description="MABP" evidence="9">
    <location>
        <begin position="5"/>
        <end position="150"/>
    </location>
</feature>
<dbReference type="GO" id="GO:0019075">
    <property type="term" value="P:virus maturation"/>
    <property type="evidence" value="ECO:0007669"/>
    <property type="project" value="TreeGrafter"/>
</dbReference>
<comment type="similarity">
    <text evidence="2">Belongs to the MVB12 family.</text>
</comment>
<evidence type="ECO:0000313" key="11">
    <source>
        <dbReference type="Proteomes" id="UP000242188"/>
    </source>
</evidence>
<dbReference type="OrthoDB" id="6021306at2759"/>
<dbReference type="InterPro" id="IPR023340">
    <property type="entry name" value="UMA"/>
</dbReference>
<keyword evidence="5" id="KW-0653">Protein transport</keyword>
<dbReference type="InterPro" id="IPR023341">
    <property type="entry name" value="MABP"/>
</dbReference>
<sequence length="287" mass="31912">MSNSDWPITAVTVVTDPSKCPAGYTIIDKTYDKRDDADLWRDGYFGKRICRYMCVERSAPSVGKDVLVDVAIINERDPIPAGFTCIDFTSDSREKAMKKKMLCVRYMSCTLTNDAIAELIIMSKGVRRPPNGYNLVGELNNMALCFKMATFRSPTAETQQNNVAQSYMPTTPTYTTESPLNHMAGVGTALPYAINPTTNHARPGLDRTNSIAGIGSNHPQNHAYSGSQQVVQALSGVPWQINSRYTDIARLQDIMIPQIGYKSIMDIENEYSYTFNIERSVSANSFQ</sequence>
<evidence type="ECO:0000256" key="2">
    <source>
        <dbReference type="ARBA" id="ARBA00010432"/>
    </source>
</evidence>
<dbReference type="FunFam" id="2.100.10.50:FF:000002">
    <property type="entry name" value="Multivesicular body subunit 12B"/>
    <property type="match status" value="1"/>
</dbReference>
<comment type="caution">
    <text evidence="10">The sequence shown here is derived from an EMBL/GenBank/DDBJ whole genome shotgun (WGS) entry which is preliminary data.</text>
</comment>
<evidence type="ECO:0000256" key="4">
    <source>
        <dbReference type="ARBA" id="ARBA00022753"/>
    </source>
</evidence>
<dbReference type="AlphaFoldDB" id="A0A210PST2"/>
<keyword evidence="11" id="KW-1185">Reference proteome</keyword>
<comment type="subcellular location">
    <subcellularLocation>
        <location evidence="1">Late endosome membrane</location>
        <topology evidence="1">Peripheral membrane protein</topology>
    </subcellularLocation>
</comment>
<dbReference type="PANTHER" id="PTHR31547">
    <property type="entry name" value="MULTIVESICULAR BODY SUBUNIT 12B"/>
    <property type="match status" value="1"/>
</dbReference>
<evidence type="ECO:0000256" key="7">
    <source>
        <dbReference type="ARBA" id="ARBA00053101"/>
    </source>
</evidence>
<keyword evidence="3" id="KW-0813">Transport</keyword>
<evidence type="ECO:0000256" key="1">
    <source>
        <dbReference type="ARBA" id="ARBA00004633"/>
    </source>
</evidence>
<dbReference type="EMBL" id="NEDP02005521">
    <property type="protein sequence ID" value="OWF39557.1"/>
    <property type="molecule type" value="Genomic_DNA"/>
</dbReference>
<name>A0A210PST2_MIZYE</name>
<dbReference type="InterPro" id="IPR040297">
    <property type="entry name" value="MVB12B"/>
</dbReference>
<dbReference type="Pfam" id="PF10240">
    <property type="entry name" value="DUF2464"/>
    <property type="match status" value="1"/>
</dbReference>
<dbReference type="PROSITE" id="PS51497">
    <property type="entry name" value="UMA"/>
    <property type="match status" value="1"/>
</dbReference>
<comment type="function">
    <text evidence="7">Component of the ESCRT-I complex, a regulator of vesicular trafficking process. Required for the sorting of endocytic ubiquitinated cargos into multivesicular bodies.</text>
</comment>
<evidence type="ECO:0000256" key="6">
    <source>
        <dbReference type="ARBA" id="ARBA00023136"/>
    </source>
</evidence>